<accession>A0ABS4RJX8</accession>
<protein>
    <submittedName>
        <fullName evidence="1">Uncharacterized protein</fullName>
    </submittedName>
</protein>
<dbReference type="RefSeq" id="WP_066398451.1">
    <property type="nucleotide sequence ID" value="NZ_JAGIKZ010000038.1"/>
</dbReference>
<dbReference type="EMBL" id="JAGIKZ010000038">
    <property type="protein sequence ID" value="MBP2243215.1"/>
    <property type="molecule type" value="Genomic_DNA"/>
</dbReference>
<keyword evidence="2" id="KW-1185">Reference proteome</keyword>
<reference evidence="1 2" key="1">
    <citation type="submission" date="2021-03" db="EMBL/GenBank/DDBJ databases">
        <title>Genomic Encyclopedia of Type Strains, Phase IV (KMG-IV): sequencing the most valuable type-strain genomes for metagenomic binning, comparative biology and taxonomic classification.</title>
        <authorList>
            <person name="Goeker M."/>
        </authorList>
    </citation>
    <scope>NUCLEOTIDE SEQUENCE [LARGE SCALE GENOMIC DNA]</scope>
    <source>
        <strain evidence="1 2">DSM 26675</strain>
    </source>
</reference>
<proteinExistence type="predicted"/>
<name>A0ABS4RJX8_9BACI</name>
<comment type="caution">
    <text evidence="1">The sequence shown here is derived from an EMBL/GenBank/DDBJ whole genome shotgun (WGS) entry which is preliminary data.</text>
</comment>
<evidence type="ECO:0000313" key="1">
    <source>
        <dbReference type="EMBL" id="MBP2243215.1"/>
    </source>
</evidence>
<gene>
    <name evidence="1" type="ORF">J2Z40_003803</name>
</gene>
<dbReference type="Proteomes" id="UP001519293">
    <property type="component" value="Unassembled WGS sequence"/>
</dbReference>
<organism evidence="1 2">
    <name type="scientific">Cytobacillus eiseniae</name>
    <dbReference type="NCBI Taxonomy" id="762947"/>
    <lineage>
        <taxon>Bacteria</taxon>
        <taxon>Bacillati</taxon>
        <taxon>Bacillota</taxon>
        <taxon>Bacilli</taxon>
        <taxon>Bacillales</taxon>
        <taxon>Bacillaceae</taxon>
        <taxon>Cytobacillus</taxon>
    </lineage>
</organism>
<evidence type="ECO:0000313" key="2">
    <source>
        <dbReference type="Proteomes" id="UP001519293"/>
    </source>
</evidence>
<sequence>MPVSIIFNQIAVNAISGNGTVATGQNNQEDWSVQGKVNMAAGQQIGLSAITGNLNIICDNDLVDAPINTPDIMSPQPNVQF</sequence>